<gene>
    <name evidence="2" type="ORF">BD311DRAFT_113667</name>
</gene>
<evidence type="ECO:0000256" key="1">
    <source>
        <dbReference type="SAM" id="Phobius"/>
    </source>
</evidence>
<dbReference type="Proteomes" id="UP000292957">
    <property type="component" value="Unassembled WGS sequence"/>
</dbReference>
<proteinExistence type="predicted"/>
<protein>
    <submittedName>
        <fullName evidence="2">Uncharacterized protein</fullName>
    </submittedName>
</protein>
<name>A0A4Q9M8X0_9APHY</name>
<keyword evidence="1" id="KW-0812">Transmembrane</keyword>
<keyword evidence="1" id="KW-1133">Transmembrane helix</keyword>
<organism evidence="2">
    <name type="scientific">Dichomitus squalens</name>
    <dbReference type="NCBI Taxonomy" id="114155"/>
    <lineage>
        <taxon>Eukaryota</taxon>
        <taxon>Fungi</taxon>
        <taxon>Dikarya</taxon>
        <taxon>Basidiomycota</taxon>
        <taxon>Agaricomycotina</taxon>
        <taxon>Agaricomycetes</taxon>
        <taxon>Polyporales</taxon>
        <taxon>Polyporaceae</taxon>
        <taxon>Dichomitus</taxon>
    </lineage>
</organism>
<keyword evidence="1" id="KW-0472">Membrane</keyword>
<dbReference type="AlphaFoldDB" id="A0A4Q9M8X0"/>
<feature type="transmembrane region" description="Helical" evidence="1">
    <location>
        <begin position="32"/>
        <end position="52"/>
    </location>
</feature>
<evidence type="ECO:0000313" key="2">
    <source>
        <dbReference type="EMBL" id="TBU22867.1"/>
    </source>
</evidence>
<accession>A0A4Q9M8X0</accession>
<sequence>MGGVRAPVACICGWTYLPSATLGFNVSSHPRYLFLFTTSGIVPGVWWAWWLCRALAPHSAGTAASLKHPGIDPEEARTVRSNERCCLVNVFPTRDEIKAVHMIRLLLKHSWRRL</sequence>
<reference evidence="2" key="1">
    <citation type="submission" date="2019-01" db="EMBL/GenBank/DDBJ databases">
        <title>Draft genome sequences of three monokaryotic isolates of the white-rot basidiomycete fungus Dichomitus squalens.</title>
        <authorList>
            <consortium name="DOE Joint Genome Institute"/>
            <person name="Lopez S.C."/>
            <person name="Andreopoulos B."/>
            <person name="Pangilinan J."/>
            <person name="Lipzen A."/>
            <person name="Riley R."/>
            <person name="Ahrendt S."/>
            <person name="Ng V."/>
            <person name="Barry K."/>
            <person name="Daum C."/>
            <person name="Grigoriev I.V."/>
            <person name="Hilden K.S."/>
            <person name="Makela M.R."/>
            <person name="de Vries R.P."/>
        </authorList>
    </citation>
    <scope>NUCLEOTIDE SEQUENCE [LARGE SCALE GENOMIC DNA]</scope>
    <source>
        <strain evidence="2">OM18370.1</strain>
    </source>
</reference>
<dbReference type="EMBL" id="ML143523">
    <property type="protein sequence ID" value="TBU22867.1"/>
    <property type="molecule type" value="Genomic_DNA"/>
</dbReference>